<dbReference type="SUPFAM" id="SSF89919">
    <property type="entry name" value="Ribosome-binding factor A, RbfA"/>
    <property type="match status" value="1"/>
</dbReference>
<dbReference type="Proteomes" id="UP000189810">
    <property type="component" value="Chromosome I"/>
</dbReference>
<dbReference type="InterPro" id="IPR020053">
    <property type="entry name" value="Ribosome-bd_factorA_CS"/>
</dbReference>
<reference evidence="3 4" key="1">
    <citation type="submission" date="2016-11" db="EMBL/GenBank/DDBJ databases">
        <authorList>
            <person name="Jaros S."/>
            <person name="Januszkiewicz K."/>
            <person name="Wedrychowicz H."/>
        </authorList>
    </citation>
    <scope>NUCLEOTIDE SEQUENCE [LARGE SCALE GENOMIC DNA]</scope>
    <source>
        <strain evidence="3 4">DSM 19557</strain>
    </source>
</reference>
<name>A0A1M6THK5_9AQUI</name>
<proteinExistence type="inferred from homology"/>
<organism evidence="3 4">
    <name type="scientific">Thermocrinis minervae</name>
    <dbReference type="NCBI Taxonomy" id="381751"/>
    <lineage>
        <taxon>Bacteria</taxon>
        <taxon>Pseudomonadati</taxon>
        <taxon>Aquificota</taxon>
        <taxon>Aquificia</taxon>
        <taxon>Aquificales</taxon>
        <taxon>Aquificaceae</taxon>
        <taxon>Thermocrinis</taxon>
    </lineage>
</organism>
<accession>A0A1M6THK5</accession>
<dbReference type="STRING" id="381751.SAMN05444391_1465"/>
<dbReference type="HAMAP" id="MF_00003">
    <property type="entry name" value="RbfA"/>
    <property type="match status" value="1"/>
</dbReference>
<keyword evidence="1 2" id="KW-0690">Ribosome biogenesis</keyword>
<evidence type="ECO:0000313" key="4">
    <source>
        <dbReference type="Proteomes" id="UP000189810"/>
    </source>
</evidence>
<dbReference type="PANTHER" id="PTHR33515:SF1">
    <property type="entry name" value="RIBOSOME-BINDING FACTOR A, CHLOROPLASTIC-RELATED"/>
    <property type="match status" value="1"/>
</dbReference>
<comment type="subunit">
    <text evidence="2">Monomer. Binds 30S ribosomal subunits, but not 50S ribosomal subunits or 70S ribosomes.</text>
</comment>
<evidence type="ECO:0000256" key="1">
    <source>
        <dbReference type="ARBA" id="ARBA00022517"/>
    </source>
</evidence>
<protein>
    <recommendedName>
        <fullName evidence="2">Ribosome-binding factor A</fullName>
    </recommendedName>
</protein>
<dbReference type="GO" id="GO:0043024">
    <property type="term" value="F:ribosomal small subunit binding"/>
    <property type="evidence" value="ECO:0007669"/>
    <property type="project" value="TreeGrafter"/>
</dbReference>
<dbReference type="PANTHER" id="PTHR33515">
    <property type="entry name" value="RIBOSOME-BINDING FACTOR A, CHLOROPLASTIC-RELATED"/>
    <property type="match status" value="1"/>
</dbReference>
<comment type="function">
    <text evidence="2">One of several proteins that assist in the late maturation steps of the functional core of the 30S ribosomal subunit. Associates with free 30S ribosomal subunits (but not with 30S subunits that are part of 70S ribosomes or polysomes). Required for efficient processing of 16S rRNA. May interact with the 5'-terminal helix region of 16S rRNA.</text>
</comment>
<evidence type="ECO:0000313" key="3">
    <source>
        <dbReference type="EMBL" id="SHK56447.1"/>
    </source>
</evidence>
<dbReference type="GO" id="GO:0005829">
    <property type="term" value="C:cytosol"/>
    <property type="evidence" value="ECO:0007669"/>
    <property type="project" value="TreeGrafter"/>
</dbReference>
<sequence length="106" mass="12820">MNIRIERLRSQIKEELANYLLYETEDSLLRSVVITRVEITPDLQNLLVFFTTLEEGKEEEAKKRLESSKKEIRWYLAKNLSLRKVPDINFKVDKDLKYFEKIWQKL</sequence>
<dbReference type="InterPro" id="IPR015946">
    <property type="entry name" value="KH_dom-like_a/b"/>
</dbReference>
<dbReference type="AlphaFoldDB" id="A0A1M6THK5"/>
<keyword evidence="4" id="KW-1185">Reference proteome</keyword>
<dbReference type="InterPro" id="IPR023799">
    <property type="entry name" value="RbfA_dom_sf"/>
</dbReference>
<comment type="subcellular location">
    <subcellularLocation>
        <location evidence="2">Cytoplasm</location>
    </subcellularLocation>
</comment>
<dbReference type="Pfam" id="PF02033">
    <property type="entry name" value="RBFA"/>
    <property type="match status" value="1"/>
</dbReference>
<comment type="similarity">
    <text evidence="2">Belongs to the RbfA family.</text>
</comment>
<gene>
    <name evidence="2" type="primary">rbfA</name>
    <name evidence="3" type="ORF">SAMN05444391_1465</name>
</gene>
<dbReference type="EMBL" id="LT670846">
    <property type="protein sequence ID" value="SHK56447.1"/>
    <property type="molecule type" value="Genomic_DNA"/>
</dbReference>
<dbReference type="InterPro" id="IPR000238">
    <property type="entry name" value="RbfA"/>
</dbReference>
<dbReference type="NCBIfam" id="TIGR00082">
    <property type="entry name" value="rbfA"/>
    <property type="match status" value="1"/>
</dbReference>
<dbReference type="OrthoDB" id="14706at2"/>
<evidence type="ECO:0000256" key="2">
    <source>
        <dbReference type="HAMAP-Rule" id="MF_00003"/>
    </source>
</evidence>
<keyword evidence="2" id="KW-0963">Cytoplasm</keyword>
<dbReference type="GO" id="GO:0030490">
    <property type="term" value="P:maturation of SSU-rRNA"/>
    <property type="evidence" value="ECO:0007669"/>
    <property type="project" value="UniProtKB-UniRule"/>
</dbReference>
<dbReference type="PROSITE" id="PS01319">
    <property type="entry name" value="RBFA"/>
    <property type="match status" value="1"/>
</dbReference>
<dbReference type="Gene3D" id="3.30.300.20">
    <property type="match status" value="1"/>
</dbReference>
<dbReference type="RefSeq" id="WP_079654544.1">
    <property type="nucleotide sequence ID" value="NZ_LT670846.1"/>
</dbReference>